<dbReference type="GO" id="GO:0004823">
    <property type="term" value="F:leucine-tRNA ligase activity"/>
    <property type="evidence" value="ECO:0007669"/>
    <property type="project" value="UniProtKB-EC"/>
</dbReference>
<dbReference type="SUPFAM" id="SSF50677">
    <property type="entry name" value="ValRS/IleRS/LeuRS editing domain"/>
    <property type="match status" value="1"/>
</dbReference>
<feature type="short sequence motif" description="'KMSKS' region" evidence="9">
    <location>
        <begin position="663"/>
        <end position="667"/>
    </location>
</feature>
<dbReference type="Gene3D" id="2.20.28.290">
    <property type="match status" value="1"/>
</dbReference>
<dbReference type="InterPro" id="IPR009008">
    <property type="entry name" value="Val/Leu/Ile-tRNA-synth_edit"/>
</dbReference>
<accession>A0ABV6SL47</accession>
<dbReference type="Proteomes" id="UP001589891">
    <property type="component" value="Unassembled WGS sequence"/>
</dbReference>
<dbReference type="InterPro" id="IPR002302">
    <property type="entry name" value="Leu-tRNA-ligase"/>
</dbReference>
<dbReference type="EMBL" id="JBHLSS010000047">
    <property type="protein sequence ID" value="MFC0709664.1"/>
    <property type="molecule type" value="Genomic_DNA"/>
</dbReference>
<dbReference type="PRINTS" id="PR00985">
    <property type="entry name" value="TRNASYNTHLEU"/>
</dbReference>
<dbReference type="InterPro" id="IPR001412">
    <property type="entry name" value="aa-tRNA-synth_I_CS"/>
</dbReference>
<evidence type="ECO:0000259" key="12">
    <source>
        <dbReference type="Pfam" id="PF08264"/>
    </source>
</evidence>
<evidence type="ECO:0000256" key="7">
    <source>
        <dbReference type="ARBA" id="ARBA00023146"/>
    </source>
</evidence>
<reference evidence="15 16" key="1">
    <citation type="submission" date="2024-09" db="EMBL/GenBank/DDBJ databases">
        <authorList>
            <person name="Sun Q."/>
            <person name="Mori K."/>
        </authorList>
    </citation>
    <scope>NUCLEOTIDE SEQUENCE [LARGE SCALE GENOMIC DNA]</scope>
    <source>
        <strain evidence="15 16">NCAIM B.01794</strain>
    </source>
</reference>
<dbReference type="Pfam" id="PF00133">
    <property type="entry name" value="tRNA-synt_1"/>
    <property type="match status" value="1"/>
</dbReference>
<dbReference type="InterPro" id="IPR002300">
    <property type="entry name" value="aa-tRNA-synth_Ia"/>
</dbReference>
<evidence type="ECO:0000259" key="11">
    <source>
        <dbReference type="Pfam" id="PF00133"/>
    </source>
</evidence>
<evidence type="ECO:0000256" key="5">
    <source>
        <dbReference type="ARBA" id="ARBA00022840"/>
    </source>
</evidence>
<dbReference type="RefSeq" id="WP_376944886.1">
    <property type="nucleotide sequence ID" value="NZ_CP171449.1"/>
</dbReference>
<organism evidence="15 16">
    <name type="scientific">Azorhizophilus paspali</name>
    <name type="common">Azotobacter paspali</name>
    <dbReference type="NCBI Taxonomy" id="69963"/>
    <lineage>
        <taxon>Bacteria</taxon>
        <taxon>Pseudomonadati</taxon>
        <taxon>Pseudomonadota</taxon>
        <taxon>Gammaproteobacteria</taxon>
        <taxon>Pseudomonadales</taxon>
        <taxon>Pseudomonadaceae</taxon>
        <taxon>Azorhizophilus</taxon>
    </lineage>
</organism>
<evidence type="ECO:0000256" key="3">
    <source>
        <dbReference type="ARBA" id="ARBA00022598"/>
    </source>
</evidence>
<feature type="short sequence motif" description="'HIGH' region" evidence="9">
    <location>
        <begin position="42"/>
        <end position="52"/>
    </location>
</feature>
<evidence type="ECO:0000256" key="9">
    <source>
        <dbReference type="HAMAP-Rule" id="MF_00049"/>
    </source>
</evidence>
<feature type="domain" description="Methionyl/Leucyl tRNA synthetase" evidence="13">
    <location>
        <begin position="39"/>
        <end position="171"/>
    </location>
</feature>
<dbReference type="PROSITE" id="PS00178">
    <property type="entry name" value="AA_TRNA_LIGASE_I"/>
    <property type="match status" value="1"/>
</dbReference>
<keyword evidence="4 9" id="KW-0547">Nucleotide-binding</keyword>
<dbReference type="CDD" id="cd00812">
    <property type="entry name" value="LeuRS_core"/>
    <property type="match status" value="1"/>
</dbReference>
<evidence type="ECO:0000256" key="8">
    <source>
        <dbReference type="ARBA" id="ARBA00047469"/>
    </source>
</evidence>
<evidence type="ECO:0000256" key="2">
    <source>
        <dbReference type="ARBA" id="ARBA00022490"/>
    </source>
</evidence>
<dbReference type="NCBIfam" id="TIGR00396">
    <property type="entry name" value="leuS_bact"/>
    <property type="match status" value="2"/>
</dbReference>
<dbReference type="Pfam" id="PF09334">
    <property type="entry name" value="tRNA-synt_1g"/>
    <property type="match status" value="1"/>
</dbReference>
<comment type="similarity">
    <text evidence="1 9 10">Belongs to the class-I aminoacyl-tRNA synthetase family.</text>
</comment>
<dbReference type="Gene3D" id="3.90.740.10">
    <property type="entry name" value="Valyl/Leucyl/Isoleucyl-tRNA synthetase, editing domain"/>
    <property type="match status" value="1"/>
</dbReference>
<protein>
    <recommendedName>
        <fullName evidence="9">Leucine--tRNA ligase</fullName>
        <ecNumber evidence="9">6.1.1.4</ecNumber>
    </recommendedName>
    <alternativeName>
        <fullName evidence="9">Leucyl-tRNA synthetase</fullName>
        <shortName evidence="9">LeuRS</shortName>
    </alternativeName>
</protein>
<evidence type="ECO:0000256" key="1">
    <source>
        <dbReference type="ARBA" id="ARBA00005594"/>
    </source>
</evidence>
<name>A0ABV6SL47_AZOPA</name>
<dbReference type="EC" id="6.1.1.4" evidence="9"/>
<evidence type="ECO:0000259" key="14">
    <source>
        <dbReference type="Pfam" id="PF13603"/>
    </source>
</evidence>
<dbReference type="InterPro" id="IPR009080">
    <property type="entry name" value="tRNAsynth_Ia_anticodon-bd"/>
</dbReference>
<evidence type="ECO:0000313" key="15">
    <source>
        <dbReference type="EMBL" id="MFC0709664.1"/>
    </source>
</evidence>
<dbReference type="PANTHER" id="PTHR43740">
    <property type="entry name" value="LEUCYL-TRNA SYNTHETASE"/>
    <property type="match status" value="1"/>
</dbReference>
<feature type="domain" description="Methionyl/Valyl/Leucyl/Isoleucyl-tRNA synthetase anticodon-binding" evidence="12">
    <location>
        <begin position="743"/>
        <end position="865"/>
    </location>
</feature>
<feature type="binding site" evidence="9">
    <location>
        <position position="666"/>
    </location>
    <ligand>
        <name>ATP</name>
        <dbReference type="ChEBI" id="CHEBI:30616"/>
    </ligand>
</feature>
<keyword evidence="16" id="KW-1185">Reference proteome</keyword>
<dbReference type="SUPFAM" id="SSF52374">
    <property type="entry name" value="Nucleotidylyl transferase"/>
    <property type="match status" value="1"/>
</dbReference>
<dbReference type="InterPro" id="IPR025709">
    <property type="entry name" value="Leu_tRNA-synth_edit"/>
</dbReference>
<dbReference type="Pfam" id="PF08264">
    <property type="entry name" value="Anticodon_1"/>
    <property type="match status" value="1"/>
</dbReference>
<dbReference type="Gene3D" id="1.10.730.10">
    <property type="entry name" value="Isoleucyl-tRNA Synthetase, Domain 1"/>
    <property type="match status" value="1"/>
</dbReference>
<feature type="domain" description="Leucyl-tRNA synthetase editing" evidence="14">
    <location>
        <begin position="221"/>
        <end position="370"/>
    </location>
</feature>
<dbReference type="SUPFAM" id="SSF47323">
    <property type="entry name" value="Anticodon-binding domain of a subclass of class I aminoacyl-tRNA synthetases"/>
    <property type="match status" value="1"/>
</dbReference>
<evidence type="ECO:0000256" key="6">
    <source>
        <dbReference type="ARBA" id="ARBA00022917"/>
    </source>
</evidence>
<keyword evidence="2 9" id="KW-0963">Cytoplasm</keyword>
<keyword evidence="7 9" id="KW-0030">Aminoacyl-tRNA synthetase</keyword>
<dbReference type="InterPro" id="IPR014729">
    <property type="entry name" value="Rossmann-like_a/b/a_fold"/>
</dbReference>
<dbReference type="InterPro" id="IPR015413">
    <property type="entry name" value="Methionyl/Leucyl_tRNA_Synth"/>
</dbReference>
<gene>
    <name evidence="9 15" type="primary">leuS</name>
    <name evidence="15" type="ORF">ACFFGX_08685</name>
</gene>
<dbReference type="PANTHER" id="PTHR43740:SF2">
    <property type="entry name" value="LEUCINE--TRNA LIGASE, MITOCHONDRIAL"/>
    <property type="match status" value="1"/>
</dbReference>
<comment type="caution">
    <text evidence="15">The sequence shown here is derived from an EMBL/GenBank/DDBJ whole genome shotgun (WGS) entry which is preliminary data.</text>
</comment>
<dbReference type="InterPro" id="IPR013155">
    <property type="entry name" value="M/V/L/I-tRNA-synth_anticd-bd"/>
</dbReference>
<evidence type="ECO:0000313" key="16">
    <source>
        <dbReference type="Proteomes" id="UP001589891"/>
    </source>
</evidence>
<dbReference type="Gene3D" id="3.10.20.590">
    <property type="match status" value="1"/>
</dbReference>
<dbReference type="Gene3D" id="3.40.50.620">
    <property type="entry name" value="HUPs"/>
    <property type="match status" value="2"/>
</dbReference>
<evidence type="ECO:0000256" key="10">
    <source>
        <dbReference type="RuleBase" id="RU363035"/>
    </source>
</evidence>
<feature type="domain" description="Aminoacyl-tRNA synthetase class Ia" evidence="11">
    <location>
        <begin position="662"/>
        <end position="695"/>
    </location>
</feature>
<evidence type="ECO:0000259" key="13">
    <source>
        <dbReference type="Pfam" id="PF09334"/>
    </source>
</evidence>
<keyword evidence="5 9" id="KW-0067">ATP-binding</keyword>
<sequence length="904" mass="100408">MHEQYQPREIEAAAQSIWDAQKSFEVREQPGKDTFYCLSMFPYPSGKLHMGHVRNYTIGDVIARYQRMQGRNVLQPMGWDAFGMPAENAAMKNRVAPAKWTYENIAYMKSQLKSLGLGIDWSREVTTCKPDYYRWEQWLFTRLFEKGVIYRKNGTVNWDPVDQTVLANEQVIDGRGWRSGALVEKREIPMYYFRITAYAEELLQSLDALPGWPEQVKTMQRNWIGKSYGADIVFDYDQASVGEAGQLRVYSTRPDTLMGATYVAVAAEHPLAQRAAANDPALAAFIAECKAGSVAEADMATMEKKGLATGQFVVHPLTGDKLPVFVANYVLWGYGEGAVMAVPAHDERDFEFANKYGLPIIQVFQRKTIGLSSEQEEALGYGGGQGGGAGYGDGSGSDMPDTYFDRYNWQPWYAVKDDWMIAVNSGKYNGLSCADAFDAIVADLESAAHGARKTQFRLRDWGISRQRYWGCPIPIIHCKACGDVPVPEEQLPVVLPEDVVPDGTGSPLAKMPEFYECACPKCGKPAKRETDTMDTFVESSWYYARYASPQYAGGMVDPQAADHWLPVDQYIGGIEHAILHLLYARFFHKLMRDEGLLSSDEPFENLLTQGMVVAETYYRTLENGAKDWFNPADVEVERDARAKVIGARLKSDGLPVEIGGTEKMSKSKNNGVDPQAMIDAYGADTCRLFMMFAAPPELSLEWSDAGVEGASRFLRRVWRLAHAHVGAGLPGTLDKARLSDAQKEIRRAIHLAIRQASQDVGQHHKFNTAIAQVMTLMNVLEKAPAADEQDRALLQEGLETVALLLAPITPHICHALWEALGKDGLIIDAAWPTVDETALVQDTLTLVVQVNGKLRGEIQVPAATSREEIEAAARANENVLRFTEGLTIRKVIVVPGKLVNIVAN</sequence>
<dbReference type="CDD" id="cd07958">
    <property type="entry name" value="Anticodon_Ia_Leu_BEm"/>
    <property type="match status" value="1"/>
</dbReference>
<evidence type="ECO:0000256" key="4">
    <source>
        <dbReference type="ARBA" id="ARBA00022741"/>
    </source>
</evidence>
<dbReference type="HAMAP" id="MF_00049_B">
    <property type="entry name" value="Leu_tRNA_synth_B"/>
    <property type="match status" value="1"/>
</dbReference>
<dbReference type="Pfam" id="PF13603">
    <property type="entry name" value="tRNA-synt_1_2"/>
    <property type="match status" value="1"/>
</dbReference>
<comment type="catalytic activity">
    <reaction evidence="8 9">
        <text>tRNA(Leu) + L-leucine + ATP = L-leucyl-tRNA(Leu) + AMP + diphosphate</text>
        <dbReference type="Rhea" id="RHEA:11688"/>
        <dbReference type="Rhea" id="RHEA-COMP:9613"/>
        <dbReference type="Rhea" id="RHEA-COMP:9622"/>
        <dbReference type="ChEBI" id="CHEBI:30616"/>
        <dbReference type="ChEBI" id="CHEBI:33019"/>
        <dbReference type="ChEBI" id="CHEBI:57427"/>
        <dbReference type="ChEBI" id="CHEBI:78442"/>
        <dbReference type="ChEBI" id="CHEBI:78494"/>
        <dbReference type="ChEBI" id="CHEBI:456215"/>
        <dbReference type="EC" id="6.1.1.4"/>
    </reaction>
</comment>
<comment type="subcellular location">
    <subcellularLocation>
        <location evidence="9">Cytoplasm</location>
    </subcellularLocation>
</comment>
<keyword evidence="6 9" id="KW-0648">Protein biosynthesis</keyword>
<proteinExistence type="inferred from homology"/>
<keyword evidence="3 9" id="KW-0436">Ligase</keyword>